<sequence>MSEGGVIEFVTLNEHPEYEILNDFPYTIRRKDNKYVVKESINNCGYVSVCMNGKPNILKHQIIAKQFIDNPNNLPFIDHLNHNRADYHLSNLRWCSAKDNNRNVSTKNGVEYIFIDNIPDESISITHYDIRNERRFFEENKYFYYKGEKEEDIFYERITDNIYRIMHINLTKGKYKIINTRDINNKLTAITIRIFKYQYGIKNN</sequence>
<dbReference type="Gene3D" id="3.90.75.20">
    <property type="match status" value="1"/>
</dbReference>
<organism evidence="2 3">
    <name type="scientific">Tritrichomonas musculus</name>
    <dbReference type="NCBI Taxonomy" id="1915356"/>
    <lineage>
        <taxon>Eukaryota</taxon>
        <taxon>Metamonada</taxon>
        <taxon>Parabasalia</taxon>
        <taxon>Tritrichomonadida</taxon>
        <taxon>Tritrichomonadidae</taxon>
        <taxon>Tritrichomonas</taxon>
    </lineage>
</organism>
<evidence type="ECO:0000313" key="1">
    <source>
        <dbReference type="EMBL" id="KAK8834788.1"/>
    </source>
</evidence>
<keyword evidence="3" id="KW-1185">Reference proteome</keyword>
<protein>
    <recommendedName>
        <fullName evidence="4">HNH nuclease domain-containing protein</fullName>
    </recommendedName>
</protein>
<reference evidence="2 3" key="1">
    <citation type="submission" date="2024-04" db="EMBL/GenBank/DDBJ databases">
        <title>Tritrichomonas musculus Genome.</title>
        <authorList>
            <person name="Alves-Ferreira E."/>
            <person name="Grigg M."/>
            <person name="Lorenzi H."/>
            <person name="Galac M."/>
        </authorList>
    </citation>
    <scope>NUCLEOTIDE SEQUENCE [LARGE SCALE GENOMIC DNA]</scope>
    <source>
        <strain evidence="2 3">EAF2021</strain>
    </source>
</reference>
<dbReference type="Proteomes" id="UP001470230">
    <property type="component" value="Unassembled WGS sequence"/>
</dbReference>
<evidence type="ECO:0000313" key="3">
    <source>
        <dbReference type="Proteomes" id="UP001470230"/>
    </source>
</evidence>
<comment type="caution">
    <text evidence="2">The sequence shown here is derived from an EMBL/GenBank/DDBJ whole genome shotgun (WGS) entry which is preliminary data.</text>
</comment>
<evidence type="ECO:0008006" key="4">
    <source>
        <dbReference type="Google" id="ProtNLM"/>
    </source>
</evidence>
<dbReference type="EMBL" id="JAPFFF010000306">
    <property type="protein sequence ID" value="KAK8834788.1"/>
    <property type="molecule type" value="Genomic_DNA"/>
</dbReference>
<dbReference type="SUPFAM" id="SSF54060">
    <property type="entry name" value="His-Me finger endonucleases"/>
    <property type="match status" value="1"/>
</dbReference>
<proteinExistence type="predicted"/>
<dbReference type="InterPro" id="IPR044925">
    <property type="entry name" value="His-Me_finger_sf"/>
</dbReference>
<accession>A0ABR2IK61</accession>
<dbReference type="EMBL" id="JAPFFF010000017">
    <property type="protein sequence ID" value="KAK8863619.1"/>
    <property type="molecule type" value="Genomic_DNA"/>
</dbReference>
<evidence type="ECO:0000313" key="2">
    <source>
        <dbReference type="EMBL" id="KAK8863619.1"/>
    </source>
</evidence>
<gene>
    <name evidence="2" type="ORF">M9Y10_011307</name>
    <name evidence="1" type="ORF">M9Y10_025003</name>
</gene>
<name>A0ABR2IK61_9EUKA</name>